<accession>A0A3E0E853</accession>
<evidence type="ECO:0000313" key="2">
    <source>
        <dbReference type="Proteomes" id="UP000256405"/>
    </source>
</evidence>
<sequence length="51" mass="5643">MVNTSIACTSVTRHRSSCQFSKEKEVTGIIADNQIKLLISKTAFSNLSNLR</sequence>
<proteinExistence type="predicted"/>
<dbReference type="EMBL" id="QUNF01000001">
    <property type="protein sequence ID" value="REG94444.1"/>
    <property type="molecule type" value="Genomic_DNA"/>
</dbReference>
<evidence type="ECO:0000313" key="1">
    <source>
        <dbReference type="EMBL" id="REG94444.1"/>
    </source>
</evidence>
<protein>
    <submittedName>
        <fullName evidence="1">Uncharacterized protein</fullName>
    </submittedName>
</protein>
<name>A0A3E0E853_9BACT</name>
<reference evidence="1 2" key="1">
    <citation type="submission" date="2018-08" db="EMBL/GenBank/DDBJ databases">
        <title>Genomic Encyclopedia of Archaeal and Bacterial Type Strains, Phase II (KMG-II): from individual species to whole genera.</title>
        <authorList>
            <person name="Goeker M."/>
        </authorList>
    </citation>
    <scope>NUCLEOTIDE SEQUENCE [LARGE SCALE GENOMIC DNA]</scope>
    <source>
        <strain evidence="1 2">DSM 15986</strain>
    </source>
</reference>
<organism evidence="1 2">
    <name type="scientific">Algoriphagus antarcticus</name>
    <dbReference type="NCBI Taxonomy" id="238540"/>
    <lineage>
        <taxon>Bacteria</taxon>
        <taxon>Pseudomonadati</taxon>
        <taxon>Bacteroidota</taxon>
        <taxon>Cytophagia</taxon>
        <taxon>Cytophagales</taxon>
        <taxon>Cyclobacteriaceae</taxon>
        <taxon>Algoriphagus</taxon>
    </lineage>
</organism>
<comment type="caution">
    <text evidence="1">The sequence shown here is derived from an EMBL/GenBank/DDBJ whole genome shotgun (WGS) entry which is preliminary data.</text>
</comment>
<keyword evidence="2" id="KW-1185">Reference proteome</keyword>
<dbReference type="Proteomes" id="UP000256405">
    <property type="component" value="Unassembled WGS sequence"/>
</dbReference>
<gene>
    <name evidence="1" type="ORF">C8N25_101271</name>
</gene>
<dbReference type="AlphaFoldDB" id="A0A3E0E853"/>